<dbReference type="GO" id="GO:0005634">
    <property type="term" value="C:nucleus"/>
    <property type="evidence" value="ECO:0007669"/>
    <property type="project" value="TreeGrafter"/>
</dbReference>
<proteinExistence type="predicted"/>
<dbReference type="SMART" id="SM00487">
    <property type="entry name" value="DEXDc"/>
    <property type="match status" value="1"/>
</dbReference>
<dbReference type="PANTHER" id="PTHR47957:SF3">
    <property type="entry name" value="ATP-DEPENDENT HELICASE HRQ1"/>
    <property type="match status" value="1"/>
</dbReference>
<evidence type="ECO:0000313" key="7">
    <source>
        <dbReference type="Proteomes" id="UP000053558"/>
    </source>
</evidence>
<dbReference type="OMA" id="GAVHLHQ"/>
<feature type="region of interest" description="Disordered" evidence="3">
    <location>
        <begin position="1"/>
        <end position="30"/>
    </location>
</feature>
<dbReference type="Pfam" id="PF08839">
    <property type="entry name" value="CDT1"/>
    <property type="match status" value="1"/>
</dbReference>
<evidence type="ECO:0000256" key="2">
    <source>
        <dbReference type="ARBA" id="ARBA00022840"/>
    </source>
</evidence>
<dbReference type="AlphaFoldDB" id="A0A5M3N277"/>
<dbReference type="InterPro" id="IPR018973">
    <property type="entry name" value="MZB"/>
</dbReference>
<name>A0A5M3N277_CONPW</name>
<feature type="domain" description="Helicase ATP-binding" evidence="4">
    <location>
        <begin position="313"/>
        <end position="496"/>
    </location>
</feature>
<dbReference type="Pfam" id="PF22982">
    <property type="entry name" value="WHD_HRQ1"/>
    <property type="match status" value="1"/>
</dbReference>
<dbReference type="InterPro" id="IPR027417">
    <property type="entry name" value="P-loop_NTPase"/>
</dbReference>
<dbReference type="GeneID" id="19204740"/>
<dbReference type="GO" id="GO:0036297">
    <property type="term" value="P:interstrand cross-link repair"/>
    <property type="evidence" value="ECO:0007669"/>
    <property type="project" value="TreeGrafter"/>
</dbReference>
<sequence length="1057" mass="117952">MPPKRKGVADKPETSNGQQSKKARGKEKRKDESTWPAYFQDLFKVFKAMNTVLAFVSSRKHLATTFPVVRSSVEGLLKRPLELAKVAELKALLPELIKFAYIARNELRIHGDNSSQARGGRKSPDFSFSSQAGTSSSQLPGLEEEEHVLLLEFAENSKGKKDAPQGLFTMPPAMTPAAVKKLVEQRNDRFYDAVNELLEATPHEEDPVLLLQAAAEEHLPVNPSVGVPSQVGDLKGGNKRGIPEPQDRPTIDEIIDNIQEQEWYQNQIVHRRIVEARQATIGDLVTPLSDSLRQALWDSRNITTLYRHQAQAINALAAGQHVIVSTSTASGKSVIYQVPLIRCLEEDPSATAIFIYPTKALAQDQRTALESLLWASPGLHHVKVSTYDGDTPQDERASIREQASVIFTNFDMMHASILPHEDDWRTFMKNLKLVAVDELHYYSDIMGSHVAQILRRFRRVCTAVGNRRVRFVSCSATISNPLQHMKQMFGVDNVEAITEDSAPSGRKDYLVWDPPYIDSGAANLGKKSSIAEATGLMRFLMKQGVRVILFCKIRKACELAMKTLRADLSAEGRHDVLAKVMPYRGGYNQQDRRRLEKEAFTGNLLGIVATNALELGVDIGVLDAVIMLGFPFGLASFRQQAGRAGRRSRDSLAVLVADGLPIDQHYVNFPDELYNKPTKELIVDLENKIILEAHLQCAAQEMPLSKEEDSIYFGPMLGELCDQKLVRDKEGWYHTHPKFLPYPSKFVSIRGAEEEKYIVIDITKAEPKIIEEIEFSRALFELYEGGVFMHQGLTFIVKEISNEMKTAKVMRADVNWITSPRDFTDVNAVQVYRIKEIAGSSHRAYYGRVDVTTIVYGFYKIRNKQILDTVEIDSPPWERSVTGLWLDVPKSLLGLLRAKNINAAEAIHAACHAWLNRFALAVDLKTECKAAEKEYKSSESARKRPARLIFYDAAAKSGMSAKGFDHVNDVLRRAHDTVESCPCPDGCPNCVHSISCKEGNKVASKLGAFLVLRSLLNLEIEADSIPTQHDDAEGFSTVTEAGFIRPVEGVEIEKASG</sequence>
<dbReference type="SMART" id="SM00490">
    <property type="entry name" value="HELICc"/>
    <property type="match status" value="1"/>
</dbReference>
<dbReference type="EMBL" id="JH711574">
    <property type="protein sequence ID" value="EIW85377.1"/>
    <property type="molecule type" value="Genomic_DNA"/>
</dbReference>
<dbReference type="Pfam" id="PF00270">
    <property type="entry name" value="DEAD"/>
    <property type="match status" value="1"/>
</dbReference>
<evidence type="ECO:0000256" key="1">
    <source>
        <dbReference type="ARBA" id="ARBA00022741"/>
    </source>
</evidence>
<dbReference type="Pfam" id="PF09369">
    <property type="entry name" value="MZB"/>
    <property type="match status" value="1"/>
</dbReference>
<dbReference type="RefSeq" id="XP_007764880.1">
    <property type="nucleotide sequence ID" value="XM_007766690.1"/>
</dbReference>
<dbReference type="InterPro" id="IPR001650">
    <property type="entry name" value="Helicase_C-like"/>
</dbReference>
<accession>A0A5M3N277</accession>
<keyword evidence="6" id="KW-0378">Hydrolase</keyword>
<dbReference type="InterPro" id="IPR014939">
    <property type="entry name" value="CDT1_Gemini-bd-like"/>
</dbReference>
<dbReference type="SUPFAM" id="SSF52540">
    <property type="entry name" value="P-loop containing nucleoside triphosphate hydrolases"/>
    <property type="match status" value="1"/>
</dbReference>
<keyword evidence="6" id="KW-0347">Helicase</keyword>
<dbReference type="PROSITE" id="PS51194">
    <property type="entry name" value="HELICASE_CTER"/>
    <property type="match status" value="1"/>
</dbReference>
<gene>
    <name evidence="6" type="ORF">CONPUDRAFT_162583</name>
</gene>
<dbReference type="KEGG" id="cput:CONPUDRAFT_162583"/>
<dbReference type="InterPro" id="IPR055227">
    <property type="entry name" value="HRQ1_WHD"/>
</dbReference>
<dbReference type="GO" id="GO:0043138">
    <property type="term" value="F:3'-5' DNA helicase activity"/>
    <property type="evidence" value="ECO:0007669"/>
    <property type="project" value="TreeGrafter"/>
</dbReference>
<protein>
    <submittedName>
        <fullName evidence="6">DEAD H helicase</fullName>
    </submittedName>
</protein>
<dbReference type="OrthoDB" id="18781at2759"/>
<feature type="region of interest" description="Disordered" evidence="3">
    <location>
        <begin position="221"/>
        <end position="248"/>
    </location>
</feature>
<dbReference type="InterPro" id="IPR011545">
    <property type="entry name" value="DEAD/DEAH_box_helicase_dom"/>
</dbReference>
<evidence type="ECO:0000313" key="6">
    <source>
        <dbReference type="EMBL" id="EIW85377.1"/>
    </source>
</evidence>
<dbReference type="InterPro" id="IPR014001">
    <property type="entry name" value="Helicase_ATP-bd"/>
</dbReference>
<feature type="compositionally biased region" description="Low complexity" evidence="3">
    <location>
        <begin position="126"/>
        <end position="141"/>
    </location>
</feature>
<dbReference type="Proteomes" id="UP000053558">
    <property type="component" value="Unassembled WGS sequence"/>
</dbReference>
<reference evidence="7" key="1">
    <citation type="journal article" date="2012" name="Science">
        <title>The Paleozoic origin of enzymatic lignin decomposition reconstructed from 31 fungal genomes.</title>
        <authorList>
            <person name="Floudas D."/>
            <person name="Binder M."/>
            <person name="Riley R."/>
            <person name="Barry K."/>
            <person name="Blanchette R.A."/>
            <person name="Henrissat B."/>
            <person name="Martinez A.T."/>
            <person name="Otillar R."/>
            <person name="Spatafora J.W."/>
            <person name="Yadav J.S."/>
            <person name="Aerts A."/>
            <person name="Benoit I."/>
            <person name="Boyd A."/>
            <person name="Carlson A."/>
            <person name="Copeland A."/>
            <person name="Coutinho P.M."/>
            <person name="de Vries R.P."/>
            <person name="Ferreira P."/>
            <person name="Findley K."/>
            <person name="Foster B."/>
            <person name="Gaskell J."/>
            <person name="Glotzer D."/>
            <person name="Gorecki P."/>
            <person name="Heitman J."/>
            <person name="Hesse C."/>
            <person name="Hori C."/>
            <person name="Igarashi K."/>
            <person name="Jurgens J.A."/>
            <person name="Kallen N."/>
            <person name="Kersten P."/>
            <person name="Kohler A."/>
            <person name="Kuees U."/>
            <person name="Kumar T.K.A."/>
            <person name="Kuo A."/>
            <person name="LaButti K."/>
            <person name="Larrondo L.F."/>
            <person name="Lindquist E."/>
            <person name="Ling A."/>
            <person name="Lombard V."/>
            <person name="Lucas S."/>
            <person name="Lundell T."/>
            <person name="Martin R."/>
            <person name="McLaughlin D.J."/>
            <person name="Morgenstern I."/>
            <person name="Morin E."/>
            <person name="Murat C."/>
            <person name="Nagy L.G."/>
            <person name="Nolan M."/>
            <person name="Ohm R.A."/>
            <person name="Patyshakuliyeva A."/>
            <person name="Rokas A."/>
            <person name="Ruiz-Duenas F.J."/>
            <person name="Sabat G."/>
            <person name="Salamov A."/>
            <person name="Samejima M."/>
            <person name="Schmutz J."/>
            <person name="Slot J.C."/>
            <person name="St John F."/>
            <person name="Stenlid J."/>
            <person name="Sun H."/>
            <person name="Sun S."/>
            <person name="Syed K."/>
            <person name="Tsang A."/>
            <person name="Wiebenga A."/>
            <person name="Young D."/>
            <person name="Pisabarro A."/>
            <person name="Eastwood D.C."/>
            <person name="Martin F."/>
            <person name="Cullen D."/>
            <person name="Grigoriev I.V."/>
            <person name="Hibbett D.S."/>
        </authorList>
    </citation>
    <scope>NUCLEOTIDE SEQUENCE [LARGE SCALE GENOMIC DNA]</scope>
    <source>
        <strain evidence="7">RWD-64-598 SS2</strain>
    </source>
</reference>
<feature type="region of interest" description="Disordered" evidence="3">
    <location>
        <begin position="112"/>
        <end position="141"/>
    </location>
</feature>
<organism evidence="6 7">
    <name type="scientific">Coniophora puteana (strain RWD-64-598)</name>
    <name type="common">Brown rot fungus</name>
    <dbReference type="NCBI Taxonomy" id="741705"/>
    <lineage>
        <taxon>Eukaryota</taxon>
        <taxon>Fungi</taxon>
        <taxon>Dikarya</taxon>
        <taxon>Basidiomycota</taxon>
        <taxon>Agaricomycotina</taxon>
        <taxon>Agaricomycetes</taxon>
        <taxon>Agaricomycetidae</taxon>
        <taxon>Boletales</taxon>
        <taxon>Coniophorineae</taxon>
        <taxon>Coniophoraceae</taxon>
        <taxon>Coniophora</taxon>
    </lineage>
</organism>
<dbReference type="GO" id="GO:0005524">
    <property type="term" value="F:ATP binding"/>
    <property type="evidence" value="ECO:0007669"/>
    <property type="project" value="UniProtKB-KW"/>
</dbReference>
<dbReference type="Gene3D" id="3.40.50.300">
    <property type="entry name" value="P-loop containing nucleotide triphosphate hydrolases"/>
    <property type="match status" value="2"/>
</dbReference>
<dbReference type="GO" id="GO:0003676">
    <property type="term" value="F:nucleic acid binding"/>
    <property type="evidence" value="ECO:0007669"/>
    <property type="project" value="InterPro"/>
</dbReference>
<dbReference type="GO" id="GO:0006289">
    <property type="term" value="P:nucleotide-excision repair"/>
    <property type="evidence" value="ECO:0007669"/>
    <property type="project" value="TreeGrafter"/>
</dbReference>
<dbReference type="CDD" id="cd18797">
    <property type="entry name" value="SF2_C_Hrq"/>
    <property type="match status" value="1"/>
</dbReference>
<feature type="domain" description="Helicase C-terminal" evidence="5">
    <location>
        <begin position="535"/>
        <end position="689"/>
    </location>
</feature>
<dbReference type="Pfam" id="PF00271">
    <property type="entry name" value="Helicase_C"/>
    <property type="match status" value="1"/>
</dbReference>
<comment type="caution">
    <text evidence="6">The sequence shown here is derived from an EMBL/GenBank/DDBJ whole genome shotgun (WGS) entry which is preliminary data.</text>
</comment>
<dbReference type="PROSITE" id="PS51192">
    <property type="entry name" value="HELICASE_ATP_BIND_1"/>
    <property type="match status" value="1"/>
</dbReference>
<dbReference type="CDD" id="cd17923">
    <property type="entry name" value="DEXHc_Hrq1-like"/>
    <property type="match status" value="1"/>
</dbReference>
<dbReference type="PANTHER" id="PTHR47957">
    <property type="entry name" value="ATP-DEPENDENT HELICASE HRQ1"/>
    <property type="match status" value="1"/>
</dbReference>
<evidence type="ECO:0000259" key="5">
    <source>
        <dbReference type="PROSITE" id="PS51194"/>
    </source>
</evidence>
<keyword evidence="2" id="KW-0067">ATP-binding</keyword>
<keyword evidence="7" id="KW-1185">Reference proteome</keyword>
<evidence type="ECO:0000259" key="4">
    <source>
        <dbReference type="PROSITE" id="PS51192"/>
    </source>
</evidence>
<dbReference type="SMART" id="SM01075">
    <property type="entry name" value="CDT1"/>
    <property type="match status" value="1"/>
</dbReference>
<keyword evidence="1" id="KW-0547">Nucleotide-binding</keyword>
<evidence type="ECO:0000256" key="3">
    <source>
        <dbReference type="SAM" id="MobiDB-lite"/>
    </source>
</evidence>